<keyword evidence="1" id="KW-0472">Membrane</keyword>
<dbReference type="OrthoDB" id="9789113at2"/>
<dbReference type="InterPro" id="IPR000326">
    <property type="entry name" value="PAP2/HPO"/>
</dbReference>
<dbReference type="EMBL" id="CP000383">
    <property type="protein sequence ID" value="ABG59185.1"/>
    <property type="molecule type" value="Genomic_DNA"/>
</dbReference>
<dbReference type="SMART" id="SM00014">
    <property type="entry name" value="acidPPc"/>
    <property type="match status" value="1"/>
</dbReference>
<accession>A0A6N4SS33</accession>
<dbReference type="Gene3D" id="1.20.144.10">
    <property type="entry name" value="Phosphatidic acid phosphatase type 2/haloperoxidase"/>
    <property type="match status" value="1"/>
</dbReference>
<gene>
    <name evidence="3" type="primary">ybjG</name>
    <name evidence="3" type="ordered locus">CHU_1919</name>
</gene>
<dbReference type="InterPro" id="IPR036938">
    <property type="entry name" value="PAP2/HPO_sf"/>
</dbReference>
<feature type="transmembrane region" description="Helical" evidence="1">
    <location>
        <begin position="138"/>
        <end position="156"/>
    </location>
</feature>
<dbReference type="RefSeq" id="WP_011585302.1">
    <property type="nucleotide sequence ID" value="NC_008255.1"/>
</dbReference>
<dbReference type="Pfam" id="PF01569">
    <property type="entry name" value="PAP2"/>
    <property type="match status" value="1"/>
</dbReference>
<feature type="transmembrane region" description="Helical" evidence="1">
    <location>
        <begin position="27"/>
        <end position="50"/>
    </location>
</feature>
<protein>
    <submittedName>
        <fullName evidence="3">Membrane-associated phospholipid phosphatase</fullName>
    </submittedName>
</protein>
<keyword evidence="1" id="KW-1133">Transmembrane helix</keyword>
<reference evidence="3 4" key="1">
    <citation type="journal article" date="2007" name="Appl. Environ. Microbiol.">
        <title>Genome sequence of the cellulolytic gliding bacterium Cytophaga hutchinsonii.</title>
        <authorList>
            <person name="Xie G."/>
            <person name="Bruce D.C."/>
            <person name="Challacombe J.F."/>
            <person name="Chertkov O."/>
            <person name="Detter J.C."/>
            <person name="Gilna P."/>
            <person name="Han C.S."/>
            <person name="Lucas S."/>
            <person name="Misra M."/>
            <person name="Myers G.L."/>
            <person name="Richardson P."/>
            <person name="Tapia R."/>
            <person name="Thayer N."/>
            <person name="Thompson L.S."/>
            <person name="Brettin T.S."/>
            <person name="Henrissat B."/>
            <person name="Wilson D.B."/>
            <person name="McBride M.J."/>
        </authorList>
    </citation>
    <scope>NUCLEOTIDE SEQUENCE [LARGE SCALE GENOMIC DNA]</scope>
    <source>
        <strain evidence="4">ATCC 33406 / DSM 1761 / CIP 103989 / NBRC 15051 / NCIMB 9469 / D465</strain>
    </source>
</reference>
<keyword evidence="1" id="KW-0812">Transmembrane</keyword>
<dbReference type="SUPFAM" id="SSF48317">
    <property type="entry name" value="Acid phosphatase/Vanadium-dependent haloperoxidase"/>
    <property type="match status" value="1"/>
</dbReference>
<keyword evidence="4" id="KW-1185">Reference proteome</keyword>
<dbReference type="CDD" id="cd03395">
    <property type="entry name" value="PAP2_like_4"/>
    <property type="match status" value="1"/>
</dbReference>
<feature type="transmembrane region" description="Helical" evidence="1">
    <location>
        <begin position="162"/>
        <end position="181"/>
    </location>
</feature>
<evidence type="ECO:0000313" key="3">
    <source>
        <dbReference type="EMBL" id="ABG59185.1"/>
    </source>
</evidence>
<proteinExistence type="predicted"/>
<feature type="transmembrane region" description="Helical" evidence="1">
    <location>
        <begin position="108"/>
        <end position="126"/>
    </location>
</feature>
<sequence length="196" mass="22260">MLEGLQQIDVEVLVWINHTFKSDWMDAVMLFCSHKFTWIPWYALLLFLLCKSNPKHIWINLILIAACIALADQLASGLLKPVVARLRPCNNPEVSIQLLLIKDVCGGSYGFVSSHAANVFALFFFFFLKHVFQSAKPLLYVLFVWAVIVSLSRVYLGVHYPGDVFCGALVGIFATTVIVWLEGVIERRYFPPQKTH</sequence>
<dbReference type="PANTHER" id="PTHR14969:SF13">
    <property type="entry name" value="AT30094P"/>
    <property type="match status" value="1"/>
</dbReference>
<dbReference type="PANTHER" id="PTHR14969">
    <property type="entry name" value="SPHINGOSINE-1-PHOSPHATE PHOSPHOHYDROLASE"/>
    <property type="match status" value="1"/>
</dbReference>
<name>A0A6N4SS33_CYTH3</name>
<feature type="domain" description="Phosphatidic acid phosphatase type 2/haloperoxidase" evidence="2">
    <location>
        <begin position="60"/>
        <end position="179"/>
    </location>
</feature>
<dbReference type="KEGG" id="chu:CHU_1919"/>
<dbReference type="Proteomes" id="UP000001822">
    <property type="component" value="Chromosome"/>
</dbReference>
<dbReference type="AlphaFoldDB" id="A0A6N4SS33"/>
<organism evidence="3 4">
    <name type="scientific">Cytophaga hutchinsonii (strain ATCC 33406 / DSM 1761 / CIP 103989 / NBRC 15051 / NCIMB 9469 / D465)</name>
    <dbReference type="NCBI Taxonomy" id="269798"/>
    <lineage>
        <taxon>Bacteria</taxon>
        <taxon>Pseudomonadati</taxon>
        <taxon>Bacteroidota</taxon>
        <taxon>Cytophagia</taxon>
        <taxon>Cytophagales</taxon>
        <taxon>Cytophagaceae</taxon>
        <taxon>Cytophaga</taxon>
    </lineage>
</organism>
<evidence type="ECO:0000313" key="4">
    <source>
        <dbReference type="Proteomes" id="UP000001822"/>
    </source>
</evidence>
<feature type="transmembrane region" description="Helical" evidence="1">
    <location>
        <begin position="57"/>
        <end position="75"/>
    </location>
</feature>
<evidence type="ECO:0000256" key="1">
    <source>
        <dbReference type="SAM" id="Phobius"/>
    </source>
</evidence>
<evidence type="ECO:0000259" key="2">
    <source>
        <dbReference type="SMART" id="SM00014"/>
    </source>
</evidence>